<protein>
    <submittedName>
        <fullName evidence="2">Endonuclease</fullName>
    </submittedName>
</protein>
<feature type="chain" id="PRO_5016001520" evidence="1">
    <location>
        <begin position="24"/>
        <end position="172"/>
    </location>
</feature>
<keyword evidence="1" id="KW-0732">Signal</keyword>
<dbReference type="SUPFAM" id="SSF55298">
    <property type="entry name" value="YjgF-like"/>
    <property type="match status" value="1"/>
</dbReference>
<dbReference type="PANTHER" id="PTHR11803:SF59">
    <property type="entry name" value="ENDORIBONUCLEASE"/>
    <property type="match status" value="1"/>
</dbReference>
<keyword evidence="2" id="KW-0540">Nuclease</keyword>
<evidence type="ECO:0000313" key="2">
    <source>
        <dbReference type="EMBL" id="PZO75241.1"/>
    </source>
</evidence>
<dbReference type="AlphaFoldDB" id="A0A2W5AXP6"/>
<sequence>MSKTFVTSLALFTALTGASVASAQTPETAIVRHANTPPGLILQGVTVPAGAKMLYLSGQLAAPIDPASKTPPAQLTIADFGDTKTQTISVFNKIKTILAAQGYAMRDIIKLTVFVAGDPKLGGKMDFAGMNDAFKMFFGTAENPNTVARSTVQVAALAAPAFLVEIEATAAK</sequence>
<dbReference type="InterPro" id="IPR006175">
    <property type="entry name" value="YjgF/YER057c/UK114"/>
</dbReference>
<dbReference type="Gene3D" id="3.30.1330.40">
    <property type="entry name" value="RutC-like"/>
    <property type="match status" value="1"/>
</dbReference>
<accession>A0A2W5AXP6</accession>
<dbReference type="PANTHER" id="PTHR11803">
    <property type="entry name" value="2-IMINOBUTANOATE/2-IMINOPROPANOATE DEAMINASE RIDA"/>
    <property type="match status" value="1"/>
</dbReference>
<dbReference type="GO" id="GO:0005829">
    <property type="term" value="C:cytosol"/>
    <property type="evidence" value="ECO:0007669"/>
    <property type="project" value="TreeGrafter"/>
</dbReference>
<dbReference type="Pfam" id="PF01042">
    <property type="entry name" value="Ribonuc_L-PSP"/>
    <property type="match status" value="1"/>
</dbReference>
<dbReference type="Proteomes" id="UP000249555">
    <property type="component" value="Unassembled WGS sequence"/>
</dbReference>
<dbReference type="EMBL" id="QFMX01000004">
    <property type="protein sequence ID" value="PZO75241.1"/>
    <property type="molecule type" value="Genomic_DNA"/>
</dbReference>
<dbReference type="GO" id="GO:0004519">
    <property type="term" value="F:endonuclease activity"/>
    <property type="evidence" value="ECO:0007669"/>
    <property type="project" value="UniProtKB-KW"/>
</dbReference>
<evidence type="ECO:0000256" key="1">
    <source>
        <dbReference type="SAM" id="SignalP"/>
    </source>
</evidence>
<gene>
    <name evidence="2" type="ORF">DI640_04270</name>
</gene>
<proteinExistence type="predicted"/>
<feature type="signal peptide" evidence="1">
    <location>
        <begin position="1"/>
        <end position="23"/>
    </location>
</feature>
<dbReference type="GO" id="GO:0019239">
    <property type="term" value="F:deaminase activity"/>
    <property type="evidence" value="ECO:0007669"/>
    <property type="project" value="TreeGrafter"/>
</dbReference>
<dbReference type="CDD" id="cd06151">
    <property type="entry name" value="YjgF_YER057c_UK114_like_3"/>
    <property type="match status" value="1"/>
</dbReference>
<keyword evidence="2" id="KW-0378">Hydrolase</keyword>
<reference evidence="2 3" key="1">
    <citation type="submission" date="2017-08" db="EMBL/GenBank/DDBJ databases">
        <title>Infants hospitalized years apart are colonized by the same room-sourced microbial strains.</title>
        <authorList>
            <person name="Brooks B."/>
            <person name="Olm M.R."/>
            <person name="Firek B.A."/>
            <person name="Baker R."/>
            <person name="Thomas B.C."/>
            <person name="Morowitz M.J."/>
            <person name="Banfield J.F."/>
        </authorList>
    </citation>
    <scope>NUCLEOTIDE SEQUENCE [LARGE SCALE GENOMIC DNA]</scope>
    <source>
        <strain evidence="2">S2_018_000_R3_119</strain>
    </source>
</reference>
<dbReference type="InterPro" id="IPR035959">
    <property type="entry name" value="RutC-like_sf"/>
</dbReference>
<comment type="caution">
    <text evidence="2">The sequence shown here is derived from an EMBL/GenBank/DDBJ whole genome shotgun (WGS) entry which is preliminary data.</text>
</comment>
<organism evidence="2 3">
    <name type="scientific">Sphingomonas taxi</name>
    <dbReference type="NCBI Taxonomy" id="1549858"/>
    <lineage>
        <taxon>Bacteria</taxon>
        <taxon>Pseudomonadati</taxon>
        <taxon>Pseudomonadota</taxon>
        <taxon>Alphaproteobacteria</taxon>
        <taxon>Sphingomonadales</taxon>
        <taxon>Sphingomonadaceae</taxon>
        <taxon>Sphingomonas</taxon>
    </lineage>
</organism>
<keyword evidence="2" id="KW-0255">Endonuclease</keyword>
<name>A0A2W5AXP6_9SPHN</name>
<evidence type="ECO:0000313" key="3">
    <source>
        <dbReference type="Proteomes" id="UP000249555"/>
    </source>
</evidence>